<keyword evidence="4 7" id="KW-0255">Endonuclease</keyword>
<evidence type="ECO:0000256" key="7">
    <source>
        <dbReference type="HAMAP-Rule" id="MF_00009"/>
    </source>
</evidence>
<dbReference type="HAMAP" id="MF_00009">
    <property type="entry name" value="Endoribonucl_YbeY"/>
    <property type="match status" value="1"/>
</dbReference>
<dbReference type="PANTHER" id="PTHR46986">
    <property type="entry name" value="ENDORIBONUCLEASE YBEY, CHLOROPLASTIC"/>
    <property type="match status" value="1"/>
</dbReference>
<evidence type="ECO:0000256" key="1">
    <source>
        <dbReference type="ARBA" id="ARBA00010875"/>
    </source>
</evidence>
<dbReference type="InterPro" id="IPR023091">
    <property type="entry name" value="MetalPrtase_cat_dom_sf_prd"/>
</dbReference>
<dbReference type="NCBIfam" id="TIGR00043">
    <property type="entry name" value="rRNA maturation RNase YbeY"/>
    <property type="match status" value="1"/>
</dbReference>
<name>A0A3S9B9I8_9HYPH</name>
<keyword evidence="5 7" id="KW-0378">Hydrolase</keyword>
<comment type="function">
    <text evidence="7">Single strand-specific metallo-endoribonuclease involved in late-stage 70S ribosome quality control and in maturation of the 3' terminus of the 16S rRNA.</text>
</comment>
<comment type="subcellular location">
    <subcellularLocation>
        <location evidence="7">Cytoplasm</location>
    </subcellularLocation>
</comment>
<keyword evidence="6 7" id="KW-0862">Zinc</keyword>
<dbReference type="Pfam" id="PF02130">
    <property type="entry name" value="YbeY"/>
    <property type="match status" value="1"/>
</dbReference>
<dbReference type="GO" id="GO:0004521">
    <property type="term" value="F:RNA endonuclease activity"/>
    <property type="evidence" value="ECO:0007669"/>
    <property type="project" value="UniProtKB-UniRule"/>
</dbReference>
<dbReference type="InterPro" id="IPR002036">
    <property type="entry name" value="YbeY"/>
</dbReference>
<evidence type="ECO:0000256" key="3">
    <source>
        <dbReference type="ARBA" id="ARBA00022723"/>
    </source>
</evidence>
<evidence type="ECO:0000256" key="5">
    <source>
        <dbReference type="ARBA" id="ARBA00022801"/>
    </source>
</evidence>
<feature type="binding site" evidence="7">
    <location>
        <position position="130"/>
    </location>
    <ligand>
        <name>Zn(2+)</name>
        <dbReference type="ChEBI" id="CHEBI:29105"/>
        <note>catalytic</note>
    </ligand>
</feature>
<dbReference type="GO" id="GO:0008270">
    <property type="term" value="F:zinc ion binding"/>
    <property type="evidence" value="ECO:0007669"/>
    <property type="project" value="UniProtKB-UniRule"/>
</dbReference>
<dbReference type="KEGG" id="abaw:D5400_00260"/>
<keyword evidence="3 7" id="KW-0479">Metal-binding</keyword>
<dbReference type="PANTHER" id="PTHR46986:SF1">
    <property type="entry name" value="ENDORIBONUCLEASE YBEY, CHLOROPLASTIC"/>
    <property type="match status" value="1"/>
</dbReference>
<evidence type="ECO:0000313" key="8">
    <source>
        <dbReference type="EMBL" id="AZN73481.1"/>
    </source>
</evidence>
<dbReference type="EMBL" id="CP032509">
    <property type="protein sequence ID" value="AZN73481.1"/>
    <property type="molecule type" value="Genomic_DNA"/>
</dbReference>
<evidence type="ECO:0000256" key="2">
    <source>
        <dbReference type="ARBA" id="ARBA00022722"/>
    </source>
</evidence>
<dbReference type="RefSeq" id="WP_126006531.1">
    <property type="nucleotide sequence ID" value="NZ_CP032509.1"/>
</dbReference>
<accession>A0A3S9B9I8</accession>
<keyword evidence="7" id="KW-0963">Cytoplasm</keyword>
<dbReference type="SUPFAM" id="SSF55486">
    <property type="entry name" value="Metalloproteases ('zincins'), catalytic domain"/>
    <property type="match status" value="1"/>
</dbReference>
<dbReference type="Proteomes" id="UP000268192">
    <property type="component" value="Chromosome"/>
</dbReference>
<dbReference type="InterPro" id="IPR020549">
    <property type="entry name" value="YbeY_CS"/>
</dbReference>
<feature type="binding site" evidence="7">
    <location>
        <position position="126"/>
    </location>
    <ligand>
        <name>Zn(2+)</name>
        <dbReference type="ChEBI" id="CHEBI:29105"/>
        <note>catalytic</note>
    </ligand>
</feature>
<feature type="binding site" evidence="7">
    <location>
        <position position="136"/>
    </location>
    <ligand>
        <name>Zn(2+)</name>
        <dbReference type="ChEBI" id="CHEBI:29105"/>
        <note>catalytic</note>
    </ligand>
</feature>
<evidence type="ECO:0000256" key="4">
    <source>
        <dbReference type="ARBA" id="ARBA00022759"/>
    </source>
</evidence>
<dbReference type="GO" id="GO:0006364">
    <property type="term" value="P:rRNA processing"/>
    <property type="evidence" value="ECO:0007669"/>
    <property type="project" value="UniProtKB-UniRule"/>
</dbReference>
<dbReference type="PROSITE" id="PS01306">
    <property type="entry name" value="UPF0054"/>
    <property type="match status" value="1"/>
</dbReference>
<keyword evidence="2 7" id="KW-0540">Nuclease</keyword>
<comment type="cofactor">
    <cofactor evidence="7">
        <name>Zn(2+)</name>
        <dbReference type="ChEBI" id="CHEBI:29105"/>
    </cofactor>
    <text evidence="7">Binds 1 zinc ion.</text>
</comment>
<reference evidence="8 9" key="1">
    <citation type="submission" date="2018-09" db="EMBL/GenBank/DDBJ databases">
        <title>Marinorhizobium profundi gen. nov., sp. nov., isolated from a deep-sea sediment sample from the New Britain Trench and proposal of Marinorhizobiaceae fam. nov. in the order Rhizobiales of the class Alphaproteobacteria.</title>
        <authorList>
            <person name="Cao J."/>
        </authorList>
    </citation>
    <scope>NUCLEOTIDE SEQUENCE [LARGE SCALE GENOMIC DNA]</scope>
    <source>
        <strain evidence="8 9">WS11</strain>
    </source>
</reference>
<dbReference type="GO" id="GO:0004222">
    <property type="term" value="F:metalloendopeptidase activity"/>
    <property type="evidence" value="ECO:0007669"/>
    <property type="project" value="InterPro"/>
</dbReference>
<keyword evidence="7" id="KW-0698">rRNA processing</keyword>
<proteinExistence type="inferred from homology"/>
<dbReference type="AlphaFoldDB" id="A0A3S9B9I8"/>
<keyword evidence="9" id="KW-1185">Reference proteome</keyword>
<keyword evidence="7" id="KW-0690">Ribosome biogenesis</keyword>
<evidence type="ECO:0000256" key="6">
    <source>
        <dbReference type="ARBA" id="ARBA00022833"/>
    </source>
</evidence>
<dbReference type="Gene3D" id="3.40.390.30">
    <property type="entry name" value="Metalloproteases ('zincins'), catalytic domain"/>
    <property type="match status" value="1"/>
</dbReference>
<sequence length="174" mass="19166">MSTIDIQVTVEAGDWPAEEALYETATRVLGAANAYLSTELHQPFPAMSPELSLLFTNDAAMRTINAEWRDKDKPTNVLSFPAFPLVPGGMPGPMLGDIVLASETIANEAKDLQRSSGDHLAHLLVHGYLHLFGYDHIEVEDAEIMEHHEIRILATLGISDPYEGQSLLDTTKRQ</sequence>
<organism evidence="8 9">
    <name type="scientific">Georhizobium profundi</name>
    <dbReference type="NCBI Taxonomy" id="2341112"/>
    <lineage>
        <taxon>Bacteria</taxon>
        <taxon>Pseudomonadati</taxon>
        <taxon>Pseudomonadota</taxon>
        <taxon>Alphaproteobacteria</taxon>
        <taxon>Hyphomicrobiales</taxon>
        <taxon>Rhizobiaceae</taxon>
        <taxon>Georhizobium</taxon>
    </lineage>
</organism>
<dbReference type="GO" id="GO:0005737">
    <property type="term" value="C:cytoplasm"/>
    <property type="evidence" value="ECO:0007669"/>
    <property type="project" value="UniProtKB-SubCell"/>
</dbReference>
<dbReference type="OrthoDB" id="9807740at2"/>
<gene>
    <name evidence="7 8" type="primary">ybeY</name>
    <name evidence="8" type="ORF">D5400_00260</name>
</gene>
<dbReference type="EC" id="3.1.-.-" evidence="7"/>
<protein>
    <recommendedName>
        <fullName evidence="7">Endoribonuclease YbeY</fullName>
        <ecNumber evidence="7">3.1.-.-</ecNumber>
    </recommendedName>
</protein>
<comment type="similarity">
    <text evidence="1 7">Belongs to the endoribonuclease YbeY family.</text>
</comment>
<evidence type="ECO:0000313" key="9">
    <source>
        <dbReference type="Proteomes" id="UP000268192"/>
    </source>
</evidence>